<dbReference type="AlphaFoldDB" id="A0A847SW71"/>
<reference evidence="1 2" key="1">
    <citation type="submission" date="2020-04" db="EMBL/GenBank/DDBJ databases">
        <authorList>
            <person name="Yin C."/>
        </authorList>
    </citation>
    <scope>NUCLEOTIDE SEQUENCE [LARGE SCALE GENOMIC DNA]</scope>
    <source>
        <strain evidence="1 2">Ak56</strain>
    </source>
</reference>
<protein>
    <submittedName>
        <fullName evidence="1">Uncharacterized protein</fullName>
    </submittedName>
</protein>
<evidence type="ECO:0000313" key="1">
    <source>
        <dbReference type="EMBL" id="NLR82389.1"/>
    </source>
</evidence>
<organism evidence="1 2">
    <name type="scientific">Chitinophaga eiseniae</name>
    <dbReference type="NCBI Taxonomy" id="634771"/>
    <lineage>
        <taxon>Bacteria</taxon>
        <taxon>Pseudomonadati</taxon>
        <taxon>Bacteroidota</taxon>
        <taxon>Chitinophagia</taxon>
        <taxon>Chitinophagales</taxon>
        <taxon>Chitinophagaceae</taxon>
        <taxon>Chitinophaga</taxon>
    </lineage>
</organism>
<dbReference type="EMBL" id="JABAHZ010000009">
    <property type="protein sequence ID" value="NLR82389.1"/>
    <property type="molecule type" value="Genomic_DNA"/>
</dbReference>
<dbReference type="Proteomes" id="UP000552864">
    <property type="component" value="Unassembled WGS sequence"/>
</dbReference>
<gene>
    <name evidence="1" type="ORF">HGH91_27480</name>
</gene>
<accession>A0A847SW71</accession>
<proteinExistence type="predicted"/>
<evidence type="ECO:0000313" key="2">
    <source>
        <dbReference type="Proteomes" id="UP000552864"/>
    </source>
</evidence>
<name>A0A847SW71_9BACT</name>
<keyword evidence="2" id="KW-1185">Reference proteome</keyword>
<dbReference type="RefSeq" id="WP_168742410.1">
    <property type="nucleotide sequence ID" value="NZ_JABAHZ010000009.1"/>
</dbReference>
<comment type="caution">
    <text evidence="1">The sequence shown here is derived from an EMBL/GenBank/DDBJ whole genome shotgun (WGS) entry which is preliminary data.</text>
</comment>
<sequence>MENISPGAFSLFVCFFFCNQLNAQHHFQATNIDSVNYYAKILTDSSINWIYGWENWDVKEVSWLENKKYPHTRIDSVKIYPVVKFVINVESDTLTFNGLLFNDSAEVCVVAYPFLKVYGFFGPKPEFAQLAYGDGFVAEVHETTRASFKNSYFCYFLDYEKHARNILFEANERGIGAARFWYKSKEYTSLQDLIVAKYGSVNKFQQLRVYEEHLRKWKRFQDSVSNRFNIPLNYKSFVKGDWQFRNKVFPEDTVENIDFFIQKIKEYVPGVSHMQWDLLHKGIYSGIRNKEGMTIFSSGYDTNSLYFMGKDILSLIKSSLNASQLTAFIAYARCEAALYPLVDNYIFTNLFSLTKAKVGDQRMSGKEFLEKQHEFIKSIMTQD</sequence>